<feature type="domain" description="VPS9" evidence="2">
    <location>
        <begin position="512"/>
        <end position="793"/>
    </location>
</feature>
<dbReference type="EMBL" id="ML213599">
    <property type="protein sequence ID" value="TFK39557.1"/>
    <property type="molecule type" value="Genomic_DNA"/>
</dbReference>
<dbReference type="Pfam" id="PF02204">
    <property type="entry name" value="VPS9"/>
    <property type="match status" value="1"/>
</dbReference>
<dbReference type="InterPro" id="IPR003123">
    <property type="entry name" value="VPS9"/>
</dbReference>
<evidence type="ECO:0000256" key="1">
    <source>
        <dbReference type="SAM" id="MobiDB-lite"/>
    </source>
</evidence>
<feature type="compositionally biased region" description="Polar residues" evidence="1">
    <location>
        <begin position="630"/>
        <end position="642"/>
    </location>
</feature>
<evidence type="ECO:0000313" key="4">
    <source>
        <dbReference type="Proteomes" id="UP000308652"/>
    </source>
</evidence>
<feature type="compositionally biased region" description="Acidic residues" evidence="1">
    <location>
        <begin position="959"/>
        <end position="993"/>
    </location>
</feature>
<feature type="region of interest" description="Disordered" evidence="1">
    <location>
        <begin position="252"/>
        <end position="282"/>
    </location>
</feature>
<dbReference type="GO" id="GO:0030139">
    <property type="term" value="C:endocytic vesicle"/>
    <property type="evidence" value="ECO:0007669"/>
    <property type="project" value="TreeGrafter"/>
</dbReference>
<dbReference type="AlphaFoldDB" id="A0A5C3M404"/>
<dbReference type="InterPro" id="IPR037191">
    <property type="entry name" value="VPS9_dom_sf"/>
</dbReference>
<evidence type="ECO:0000259" key="2">
    <source>
        <dbReference type="PROSITE" id="PS51205"/>
    </source>
</evidence>
<keyword evidence="4" id="KW-1185">Reference proteome</keyword>
<dbReference type="OrthoDB" id="10264848at2759"/>
<feature type="compositionally biased region" description="Basic residues" evidence="1">
    <location>
        <begin position="1014"/>
        <end position="1023"/>
    </location>
</feature>
<dbReference type="SUPFAM" id="SSF109993">
    <property type="entry name" value="VPS9 domain"/>
    <property type="match status" value="1"/>
</dbReference>
<dbReference type="PROSITE" id="PS51205">
    <property type="entry name" value="VPS9"/>
    <property type="match status" value="1"/>
</dbReference>
<feature type="compositionally biased region" description="Basic and acidic residues" evidence="1">
    <location>
        <begin position="1"/>
        <end position="10"/>
    </location>
</feature>
<dbReference type="InterPro" id="IPR045046">
    <property type="entry name" value="Vps9-like"/>
</dbReference>
<accession>A0A5C3M404</accession>
<name>A0A5C3M404_9AGAR</name>
<dbReference type="PANTHER" id="PTHR23101">
    <property type="entry name" value="RAB GDP/GTP EXCHANGE FACTOR"/>
    <property type="match status" value="1"/>
</dbReference>
<dbReference type="PANTHER" id="PTHR23101:SF25">
    <property type="entry name" value="GTPASE-ACTIVATING PROTEIN AND VPS9 DOMAIN-CONTAINING PROTEIN 1"/>
    <property type="match status" value="1"/>
</dbReference>
<dbReference type="STRING" id="68775.A0A5C3M404"/>
<dbReference type="GO" id="GO:0031267">
    <property type="term" value="F:small GTPase binding"/>
    <property type="evidence" value="ECO:0007669"/>
    <property type="project" value="TreeGrafter"/>
</dbReference>
<evidence type="ECO:0000313" key="3">
    <source>
        <dbReference type="EMBL" id="TFK39557.1"/>
    </source>
</evidence>
<feature type="compositionally biased region" description="Polar residues" evidence="1">
    <location>
        <begin position="63"/>
        <end position="83"/>
    </location>
</feature>
<feature type="compositionally biased region" description="Acidic residues" evidence="1">
    <location>
        <begin position="607"/>
        <end position="621"/>
    </location>
</feature>
<organism evidence="3 4">
    <name type="scientific">Crucibulum laeve</name>
    <dbReference type="NCBI Taxonomy" id="68775"/>
    <lineage>
        <taxon>Eukaryota</taxon>
        <taxon>Fungi</taxon>
        <taxon>Dikarya</taxon>
        <taxon>Basidiomycota</taxon>
        <taxon>Agaricomycotina</taxon>
        <taxon>Agaricomycetes</taxon>
        <taxon>Agaricomycetidae</taxon>
        <taxon>Agaricales</taxon>
        <taxon>Agaricineae</taxon>
        <taxon>Nidulariaceae</taxon>
        <taxon>Crucibulum</taxon>
    </lineage>
</organism>
<dbReference type="Proteomes" id="UP000308652">
    <property type="component" value="Unassembled WGS sequence"/>
</dbReference>
<feature type="compositionally biased region" description="Low complexity" evidence="1">
    <location>
        <begin position="666"/>
        <end position="685"/>
    </location>
</feature>
<proteinExistence type="predicted"/>
<dbReference type="GO" id="GO:0005085">
    <property type="term" value="F:guanyl-nucleotide exchange factor activity"/>
    <property type="evidence" value="ECO:0007669"/>
    <property type="project" value="InterPro"/>
</dbReference>
<dbReference type="Gene3D" id="1.20.1050.80">
    <property type="entry name" value="VPS9 domain"/>
    <property type="match status" value="2"/>
</dbReference>
<reference evidence="3 4" key="1">
    <citation type="journal article" date="2019" name="Nat. Ecol. Evol.">
        <title>Megaphylogeny resolves global patterns of mushroom evolution.</title>
        <authorList>
            <person name="Varga T."/>
            <person name="Krizsan K."/>
            <person name="Foldi C."/>
            <person name="Dima B."/>
            <person name="Sanchez-Garcia M."/>
            <person name="Sanchez-Ramirez S."/>
            <person name="Szollosi G.J."/>
            <person name="Szarkandi J.G."/>
            <person name="Papp V."/>
            <person name="Albert L."/>
            <person name="Andreopoulos W."/>
            <person name="Angelini C."/>
            <person name="Antonin V."/>
            <person name="Barry K.W."/>
            <person name="Bougher N.L."/>
            <person name="Buchanan P."/>
            <person name="Buyck B."/>
            <person name="Bense V."/>
            <person name="Catcheside P."/>
            <person name="Chovatia M."/>
            <person name="Cooper J."/>
            <person name="Damon W."/>
            <person name="Desjardin D."/>
            <person name="Finy P."/>
            <person name="Geml J."/>
            <person name="Haridas S."/>
            <person name="Hughes K."/>
            <person name="Justo A."/>
            <person name="Karasinski D."/>
            <person name="Kautmanova I."/>
            <person name="Kiss B."/>
            <person name="Kocsube S."/>
            <person name="Kotiranta H."/>
            <person name="LaButti K.M."/>
            <person name="Lechner B.E."/>
            <person name="Liimatainen K."/>
            <person name="Lipzen A."/>
            <person name="Lukacs Z."/>
            <person name="Mihaltcheva S."/>
            <person name="Morgado L.N."/>
            <person name="Niskanen T."/>
            <person name="Noordeloos M.E."/>
            <person name="Ohm R.A."/>
            <person name="Ortiz-Santana B."/>
            <person name="Ovrebo C."/>
            <person name="Racz N."/>
            <person name="Riley R."/>
            <person name="Savchenko A."/>
            <person name="Shiryaev A."/>
            <person name="Soop K."/>
            <person name="Spirin V."/>
            <person name="Szebenyi C."/>
            <person name="Tomsovsky M."/>
            <person name="Tulloss R.E."/>
            <person name="Uehling J."/>
            <person name="Grigoriev I.V."/>
            <person name="Vagvolgyi C."/>
            <person name="Papp T."/>
            <person name="Martin F.M."/>
            <person name="Miettinen O."/>
            <person name="Hibbett D.S."/>
            <person name="Nagy L.G."/>
        </authorList>
    </citation>
    <scope>NUCLEOTIDE SEQUENCE [LARGE SCALE GENOMIC DNA]</scope>
    <source>
        <strain evidence="3 4">CBS 166.37</strain>
    </source>
</reference>
<feature type="region of interest" description="Disordered" evidence="1">
    <location>
        <begin position="440"/>
        <end position="478"/>
    </location>
</feature>
<feature type="region of interest" description="Disordered" evidence="1">
    <location>
        <begin position="592"/>
        <end position="685"/>
    </location>
</feature>
<feature type="compositionally biased region" description="Low complexity" evidence="1">
    <location>
        <begin position="34"/>
        <end position="46"/>
    </location>
</feature>
<dbReference type="GO" id="GO:0016192">
    <property type="term" value="P:vesicle-mediated transport"/>
    <property type="evidence" value="ECO:0007669"/>
    <property type="project" value="InterPro"/>
</dbReference>
<feature type="region of interest" description="Disordered" evidence="1">
    <location>
        <begin position="916"/>
        <end position="1027"/>
    </location>
</feature>
<gene>
    <name evidence="3" type="ORF">BDQ12DRAFT_682001</name>
</gene>
<feature type="compositionally biased region" description="Polar residues" evidence="1">
    <location>
        <begin position="919"/>
        <end position="948"/>
    </location>
</feature>
<protein>
    <recommendedName>
        <fullName evidence="2">VPS9 domain-containing protein</fullName>
    </recommendedName>
</protein>
<feature type="compositionally biased region" description="Basic and acidic residues" evidence="1">
    <location>
        <begin position="446"/>
        <end position="478"/>
    </location>
</feature>
<dbReference type="GO" id="GO:0005829">
    <property type="term" value="C:cytosol"/>
    <property type="evidence" value="ECO:0007669"/>
    <property type="project" value="TreeGrafter"/>
</dbReference>
<feature type="region of interest" description="Disordered" evidence="1">
    <location>
        <begin position="1"/>
        <end position="83"/>
    </location>
</feature>
<feature type="compositionally biased region" description="Polar residues" evidence="1">
    <location>
        <begin position="12"/>
        <end position="29"/>
    </location>
</feature>
<sequence length="1114" mass="119546">MSKLDPKREQFPATSIGRSQGARLQQTASHEAHPLLSGSTSPSSPGQESNPKYLPYTPRQRLAPTSATTTTVHLSSPQQHQGDATSKLQLMNLKAAAQNVGLDTGTVGWTILEKLVVEIEHGEEWSDIWNAITSGKATLLLPLEQCSTHDKITPDFIKDHVVLCDGPSRKNVQLITLSGLRGSLDDETLTFRSTLHPSSKLFSDLLSPITRTAGLSLLPPLPGPLSDMEALIYPHFTLPSYAPSLPLPPRLHISSKPPLPPRPGNRVASTSSTPASRIPNPFASLFGGGDRSKIVPIVAQTTSSPPASIHSVESSLDSVVVEVPAFTIDRKIVRKDLAKEVNKALKNEVRDALAACAPLGSVPVPGWVAERIQEATAGWFPFVKVAPASPNARRTLVKSGDSPSTKDTWIVNPMEESPEDIAERLQDFYICLEQDMRAGGTPFLPRRRDKERDRENEKERESDAEDEKKRETREQEKLAGEGRIRGVMEAVERTVCTIFYDRLFMQPVSDDASHDEALSSRVAALNMLDLTLEHLDIDVGEAGSEVNTVVNACGEMLTQLEACQNPADKASILVAAHKIVVDGLSRLPPIRIKSEEPADITSQSESREDDEHDAPLNEDDLPTARPTLSPPQSEETNSSTGSVEVFSALSPSTEIPTQPLPPAPVPSSMSDLLSSSPSPDPDALLLASTSADDVVLRGKPPPLLLTPPGNVAASETRLLKVPEPNKPTPVSGDVLLPMIIFSVVKSNPPHLVSHLLFTQRFRNHSVGGEESYCLINMMAVAEFLENVDLAALGLGDSERVLSTADLTPIPLTRSPVTAATPLAPADGLPGSLRGRVEQQVDAIADSANKVISGVVDSSFGILRSFLPSNTPVTPSLESSQVAVAEAPWNATKPGFGLLRRESGFSIASIAASLPITRAKTPNPNSGEEGQQLVTVSRPSSIRSRTGSVASGLRVHVDNEDSSQEDGDDSESGTTGTDDESEGGGDEDDADEVSGEGKAVRSIKSFESMMNATKEKHRDRKGSAPRKSLTDRLAHMSALAGFKGGPSTLQPGHYITGSPTSSRPESPVSIRMAPPIQRFVDCTVDDLKLSEVGELLRDYRRLVEGIRAVGGFIEE</sequence>